<evidence type="ECO:0000313" key="2">
    <source>
        <dbReference type="EMBL" id="KAF6818962.1"/>
    </source>
</evidence>
<sequence length="66" mass="7098">MHKTQGSDMERPKLHSAPLQRRGNGTYRLVQIPASSPATSDFKRLQVPISEIPCQLMAAGIAPAAA</sequence>
<dbReference type="AlphaFoldDB" id="A0A8H6JTS2"/>
<gene>
    <name evidence="2" type="ORF">CSOJ01_01619</name>
</gene>
<keyword evidence="3" id="KW-1185">Reference proteome</keyword>
<dbReference type="EMBL" id="WIGN01000012">
    <property type="protein sequence ID" value="KAF6818962.1"/>
    <property type="molecule type" value="Genomic_DNA"/>
</dbReference>
<reference evidence="2 3" key="1">
    <citation type="journal article" date="2020" name="Phytopathology">
        <title>Genome Sequence Resources of Colletotrichum truncatum, C. plurivorum, C. musicola, and C. sojae: Four Species Pathogenic to Soybean (Glycine max).</title>
        <authorList>
            <person name="Rogerio F."/>
            <person name="Boufleur T.R."/>
            <person name="Ciampi-Guillardi M."/>
            <person name="Sukno S.A."/>
            <person name="Thon M.R."/>
            <person name="Massola Junior N.S."/>
            <person name="Baroncelli R."/>
        </authorList>
    </citation>
    <scope>NUCLEOTIDE SEQUENCE [LARGE SCALE GENOMIC DNA]</scope>
    <source>
        <strain evidence="2 3">LFN0009</strain>
    </source>
</reference>
<evidence type="ECO:0000313" key="3">
    <source>
        <dbReference type="Proteomes" id="UP000652219"/>
    </source>
</evidence>
<feature type="region of interest" description="Disordered" evidence="1">
    <location>
        <begin position="1"/>
        <end position="26"/>
    </location>
</feature>
<comment type="caution">
    <text evidence="2">The sequence shown here is derived from an EMBL/GenBank/DDBJ whole genome shotgun (WGS) entry which is preliminary data.</text>
</comment>
<accession>A0A8H6JTS2</accession>
<organism evidence="2 3">
    <name type="scientific">Colletotrichum sojae</name>
    <dbReference type="NCBI Taxonomy" id="2175907"/>
    <lineage>
        <taxon>Eukaryota</taxon>
        <taxon>Fungi</taxon>
        <taxon>Dikarya</taxon>
        <taxon>Ascomycota</taxon>
        <taxon>Pezizomycotina</taxon>
        <taxon>Sordariomycetes</taxon>
        <taxon>Hypocreomycetidae</taxon>
        <taxon>Glomerellales</taxon>
        <taxon>Glomerellaceae</taxon>
        <taxon>Colletotrichum</taxon>
        <taxon>Colletotrichum orchidearum species complex</taxon>
    </lineage>
</organism>
<name>A0A8H6JTS2_9PEZI</name>
<proteinExistence type="predicted"/>
<dbReference type="Proteomes" id="UP000652219">
    <property type="component" value="Unassembled WGS sequence"/>
</dbReference>
<evidence type="ECO:0000256" key="1">
    <source>
        <dbReference type="SAM" id="MobiDB-lite"/>
    </source>
</evidence>
<protein>
    <submittedName>
        <fullName evidence="2">Uncharacterized protein</fullName>
    </submittedName>
</protein>